<keyword evidence="3" id="KW-0687">Ribonucleoprotein</keyword>
<keyword evidence="2 4" id="KW-0689">Ribosomal protein</keyword>
<dbReference type="GO" id="GO:0005840">
    <property type="term" value="C:ribosome"/>
    <property type="evidence" value="ECO:0007669"/>
    <property type="project" value="UniProtKB-KW"/>
</dbReference>
<dbReference type="SUPFAM" id="SSF53137">
    <property type="entry name" value="Translational machinery components"/>
    <property type="match status" value="1"/>
</dbReference>
<sequence length="135" mass="15215">MKSENIKKKKKMFFRKKKKTKKLEGNAYIQTSRNNTIITITDLKGNTLGWSSSGACGFKGARKETPIGAQRAAQSMVKLCSTKGIQKLHLFVRGMGFGREAAIRSFYNPQLKFITISDVSSYAHNGCRPPKRRRL</sequence>
<dbReference type="InterPro" id="IPR001971">
    <property type="entry name" value="Ribosomal_uS11"/>
</dbReference>
<dbReference type="GO" id="GO:1990904">
    <property type="term" value="C:ribonucleoprotein complex"/>
    <property type="evidence" value="ECO:0007669"/>
    <property type="project" value="UniProtKB-KW"/>
</dbReference>
<dbReference type="AlphaFoldDB" id="A0A873HVP2"/>
<gene>
    <name evidence="4" type="primary">rps11</name>
    <name evidence="4" type="ORF">DBVPGpl_020</name>
</gene>
<comment type="similarity">
    <text evidence="1">Belongs to the universal ribosomal protein uS11 family.</text>
</comment>
<accession>A0A873HVP2</accession>
<geneLocation type="non-photosynthetic plastid" evidence="4"/>
<dbReference type="Pfam" id="PF00411">
    <property type="entry name" value="Ribosomal_S11"/>
    <property type="match status" value="1"/>
</dbReference>
<proteinExistence type="inferred from homology"/>
<dbReference type="GO" id="GO:0003735">
    <property type="term" value="F:structural constituent of ribosome"/>
    <property type="evidence" value="ECO:0007669"/>
    <property type="project" value="InterPro"/>
</dbReference>
<dbReference type="HAMAP" id="MF_01310">
    <property type="entry name" value="Ribosomal_uS11"/>
    <property type="match status" value="1"/>
</dbReference>
<evidence type="ECO:0000256" key="2">
    <source>
        <dbReference type="ARBA" id="ARBA00022980"/>
    </source>
</evidence>
<organism evidence="4">
    <name type="scientific">Prototheca wickerhamii</name>
    <dbReference type="NCBI Taxonomy" id="3111"/>
    <lineage>
        <taxon>Eukaryota</taxon>
        <taxon>Viridiplantae</taxon>
        <taxon>Chlorophyta</taxon>
        <taxon>core chlorophytes</taxon>
        <taxon>Trebouxiophyceae</taxon>
        <taxon>Chlorellales</taxon>
        <taxon>Chlorellaceae</taxon>
        <taxon>Prototheca</taxon>
    </lineage>
</organism>
<dbReference type="GeneID" id="63880509"/>
<dbReference type="EMBL" id="MN794236">
    <property type="protein sequence ID" value="QOZ41688.1"/>
    <property type="molecule type" value="Genomic_DNA"/>
</dbReference>
<evidence type="ECO:0000313" key="4">
    <source>
        <dbReference type="EMBL" id="QOZ41688.1"/>
    </source>
</evidence>
<reference evidence="4" key="1">
    <citation type="journal article" name="Front. Plant Sci.">
        <title>Sequencing and Analysis of the Complete Organellar Genomes of Prototheca wickerhamii.</title>
        <authorList>
            <person name="Bakula Z."/>
            <person name="Gromadka R."/>
            <person name="Gawor J."/>
            <person name="Siedlecki P."/>
            <person name="Pomorski J.J."/>
            <person name="Maciszewski K."/>
            <person name="Gromadka A."/>
            <person name="Karnkowska A."/>
            <person name="Jagielski T."/>
        </authorList>
    </citation>
    <scope>NUCLEOTIDE SEQUENCE</scope>
    <source>
        <strain evidence="4">DBVPG</strain>
    </source>
</reference>
<dbReference type="Gene3D" id="3.30.420.80">
    <property type="entry name" value="Ribosomal protein S11"/>
    <property type="match status" value="1"/>
</dbReference>
<dbReference type="RefSeq" id="YP_010040792.1">
    <property type="nucleotide sequence ID" value="NC_054192.1"/>
</dbReference>
<dbReference type="NCBIfam" id="NF003698">
    <property type="entry name" value="PRK05309.1"/>
    <property type="match status" value="1"/>
</dbReference>
<dbReference type="PIRSF" id="PIRSF002131">
    <property type="entry name" value="Ribosomal_S11"/>
    <property type="match status" value="1"/>
</dbReference>
<dbReference type="InterPro" id="IPR036967">
    <property type="entry name" value="Ribosomal_uS11_sf"/>
</dbReference>
<protein>
    <submittedName>
        <fullName evidence="4">Ribosomal protein S11</fullName>
    </submittedName>
</protein>
<evidence type="ECO:0000256" key="3">
    <source>
        <dbReference type="ARBA" id="ARBA00023274"/>
    </source>
</evidence>
<name>A0A873HVP2_PROWI</name>
<dbReference type="GO" id="GO:0006412">
    <property type="term" value="P:translation"/>
    <property type="evidence" value="ECO:0007669"/>
    <property type="project" value="InterPro"/>
</dbReference>
<dbReference type="PANTHER" id="PTHR11759">
    <property type="entry name" value="40S RIBOSOMAL PROTEIN S14/30S RIBOSOMAL PROTEIN S11"/>
    <property type="match status" value="1"/>
</dbReference>
<evidence type="ECO:0000256" key="1">
    <source>
        <dbReference type="ARBA" id="ARBA00006194"/>
    </source>
</evidence>
<keyword evidence="4" id="KW-0934">Plastid</keyword>